<dbReference type="OrthoDB" id="7061641at2"/>
<gene>
    <name evidence="1" type="ORF">FLL45_06850</name>
</gene>
<name>A0A545TBT9_9GAMM</name>
<accession>A0A545TBT9</accession>
<reference evidence="1 2" key="1">
    <citation type="submission" date="2019-06" db="EMBL/GenBank/DDBJ databases">
        <title>Draft genome of Aliikangiella marina GYP-15.</title>
        <authorList>
            <person name="Wang G."/>
        </authorList>
    </citation>
    <scope>NUCLEOTIDE SEQUENCE [LARGE SCALE GENOMIC DNA]</scope>
    <source>
        <strain evidence="1 2">GYP-15</strain>
    </source>
</reference>
<evidence type="ECO:0000313" key="1">
    <source>
        <dbReference type="EMBL" id="TQV74674.1"/>
    </source>
</evidence>
<sequence length="508" mass="57197">MQAIEISHNNSVNFWGSNLAKSLIFFSMFLLTISGSLSAAEKLDEATARTLIVRQLLSLVDGHIPSADQAEGYRLCTYRDSFSHNQMMKHLAGVKVDNLPLVILDKQNKKAVGGCNALYVNKPQKGDLDWFRQNGTPQNTLFIINGRDYAEQGFHIGLFLNNRDTFDFELNPEAFEESGFTPRKELLQFGQVLESGLQKRVKLLRNLINFTDWPGTNSDFETSETFDLCLYRNQSLATFIDYFSRRKPFKSKALNTKLIVSIEQADGCDAIILNDPEDTDHYRFIADRDKEKKLLIGNDMTTSAAGVHYNLVAEKSTGRLFEMNLIAFQQTGHSPHFELINSAKLVNTDYPEIARVLDFIIQSTTWPKKQANQLAGEAFNVCVYQQPAFSEYLGFLLENKASEQESDARKIILKNIEESNLSGCEATLVSEDNWQELTAGESTLISEAAQSLTLLLTEKRLSAPGIHYQMLIAPKRIKLEINQELLNSIGFKASESLIDFERQSGGGR</sequence>
<keyword evidence="2" id="KW-1185">Reference proteome</keyword>
<evidence type="ECO:0000313" key="2">
    <source>
        <dbReference type="Proteomes" id="UP000317839"/>
    </source>
</evidence>
<proteinExistence type="predicted"/>
<dbReference type="Pfam" id="PF13689">
    <property type="entry name" value="DUF4154"/>
    <property type="match status" value="3"/>
</dbReference>
<dbReference type="EMBL" id="VIKR01000002">
    <property type="protein sequence ID" value="TQV74674.1"/>
    <property type="molecule type" value="Genomic_DNA"/>
</dbReference>
<dbReference type="Proteomes" id="UP000317839">
    <property type="component" value="Unassembled WGS sequence"/>
</dbReference>
<organism evidence="1 2">
    <name type="scientific">Aliikangiella marina</name>
    <dbReference type="NCBI Taxonomy" id="1712262"/>
    <lineage>
        <taxon>Bacteria</taxon>
        <taxon>Pseudomonadati</taxon>
        <taxon>Pseudomonadota</taxon>
        <taxon>Gammaproteobacteria</taxon>
        <taxon>Oceanospirillales</taxon>
        <taxon>Pleioneaceae</taxon>
        <taxon>Aliikangiella</taxon>
    </lineage>
</organism>
<comment type="caution">
    <text evidence="1">The sequence shown here is derived from an EMBL/GenBank/DDBJ whole genome shotgun (WGS) entry which is preliminary data.</text>
</comment>
<dbReference type="AlphaFoldDB" id="A0A545TBT9"/>
<protein>
    <submittedName>
        <fullName evidence="1">YfiR family protein</fullName>
    </submittedName>
</protein>
<dbReference type="InterPro" id="IPR025293">
    <property type="entry name" value="YfiR/HmsC-like"/>
</dbReference>